<evidence type="ECO:0000313" key="3">
    <source>
        <dbReference type="Proteomes" id="UP000236291"/>
    </source>
</evidence>
<dbReference type="GO" id="GO:0016301">
    <property type="term" value="F:kinase activity"/>
    <property type="evidence" value="ECO:0007669"/>
    <property type="project" value="UniProtKB-KW"/>
</dbReference>
<dbReference type="InterPro" id="IPR000477">
    <property type="entry name" value="RT_dom"/>
</dbReference>
<dbReference type="EMBL" id="ASHM01007499">
    <property type="protein sequence ID" value="PNY15230.1"/>
    <property type="molecule type" value="Genomic_DNA"/>
</dbReference>
<gene>
    <name evidence="2" type="ORF">L195_g011923</name>
</gene>
<protein>
    <submittedName>
        <fullName evidence="2">Cysteine-rich receptor-like protein kinase</fullName>
    </submittedName>
</protein>
<proteinExistence type="predicted"/>
<keyword evidence="2" id="KW-0418">Kinase</keyword>
<dbReference type="PANTHER" id="PTHR46890">
    <property type="entry name" value="NON-LTR RETROLELEMENT REVERSE TRANSCRIPTASE-LIKE PROTEIN-RELATED"/>
    <property type="match status" value="1"/>
</dbReference>
<comment type="caution">
    <text evidence="2">The sequence shown here is derived from an EMBL/GenBank/DDBJ whole genome shotgun (WGS) entry which is preliminary data.</text>
</comment>
<evidence type="ECO:0000313" key="2">
    <source>
        <dbReference type="EMBL" id="PNY15230.1"/>
    </source>
</evidence>
<keyword evidence="2" id="KW-0675">Receptor</keyword>
<dbReference type="AlphaFoldDB" id="A0A2K3PIW7"/>
<keyword evidence="2" id="KW-0808">Transferase</keyword>
<reference evidence="2 3" key="1">
    <citation type="journal article" date="2014" name="Am. J. Bot.">
        <title>Genome assembly and annotation for red clover (Trifolium pratense; Fabaceae).</title>
        <authorList>
            <person name="Istvanek J."/>
            <person name="Jaros M."/>
            <person name="Krenek A."/>
            <person name="Repkova J."/>
        </authorList>
    </citation>
    <scope>NUCLEOTIDE SEQUENCE [LARGE SCALE GENOMIC DNA]</scope>
    <source>
        <strain evidence="3">cv. Tatra</strain>
        <tissue evidence="2">Young leaves</tissue>
    </source>
</reference>
<dbReference type="STRING" id="57577.A0A2K3PIW7"/>
<dbReference type="Pfam" id="PF00078">
    <property type="entry name" value="RVT_1"/>
    <property type="match status" value="1"/>
</dbReference>
<dbReference type="Proteomes" id="UP000236291">
    <property type="component" value="Unassembled WGS sequence"/>
</dbReference>
<evidence type="ECO:0000259" key="1">
    <source>
        <dbReference type="Pfam" id="PF00078"/>
    </source>
</evidence>
<feature type="domain" description="Reverse transcriptase" evidence="1">
    <location>
        <begin position="4"/>
        <end position="124"/>
    </location>
</feature>
<dbReference type="InterPro" id="IPR052343">
    <property type="entry name" value="Retrotransposon-Effector_Assoc"/>
</dbReference>
<dbReference type="InterPro" id="IPR043502">
    <property type="entry name" value="DNA/RNA_pol_sf"/>
</dbReference>
<accession>A0A2K3PIW7</accession>
<name>A0A2K3PIW7_TRIPR</name>
<sequence length="230" mass="26389">MVVNVNQSAFVKGRQILDGILIANDTVDEAKKKKELILFKVDFEKTYDLVEWSYLFSIMSKMIFPCKWRKWISKCVRSTSASVLVNGSPEDEFKFERGLRQGDPLSPFLFLIVAEGLNAMVNASVHAKVFSGFSVREDESFKVTNLIAYWGNPRRLSFWKPVTDRITSRLLAWNFHYLSLGSFGSSLSCIVFTSGLFSFLLQGSQRGFHLLFWDDHRLEEGVSLRDDFLD</sequence>
<dbReference type="PANTHER" id="PTHR46890:SF48">
    <property type="entry name" value="RNA-DIRECTED DNA POLYMERASE"/>
    <property type="match status" value="1"/>
</dbReference>
<organism evidence="2 3">
    <name type="scientific">Trifolium pratense</name>
    <name type="common">Red clover</name>
    <dbReference type="NCBI Taxonomy" id="57577"/>
    <lineage>
        <taxon>Eukaryota</taxon>
        <taxon>Viridiplantae</taxon>
        <taxon>Streptophyta</taxon>
        <taxon>Embryophyta</taxon>
        <taxon>Tracheophyta</taxon>
        <taxon>Spermatophyta</taxon>
        <taxon>Magnoliopsida</taxon>
        <taxon>eudicotyledons</taxon>
        <taxon>Gunneridae</taxon>
        <taxon>Pentapetalae</taxon>
        <taxon>rosids</taxon>
        <taxon>fabids</taxon>
        <taxon>Fabales</taxon>
        <taxon>Fabaceae</taxon>
        <taxon>Papilionoideae</taxon>
        <taxon>50 kb inversion clade</taxon>
        <taxon>NPAAA clade</taxon>
        <taxon>Hologalegina</taxon>
        <taxon>IRL clade</taxon>
        <taxon>Trifolieae</taxon>
        <taxon>Trifolium</taxon>
    </lineage>
</organism>
<dbReference type="SUPFAM" id="SSF56672">
    <property type="entry name" value="DNA/RNA polymerases"/>
    <property type="match status" value="1"/>
</dbReference>
<reference evidence="2 3" key="2">
    <citation type="journal article" date="2017" name="Front. Plant Sci.">
        <title>Gene Classification and Mining of Molecular Markers Useful in Red Clover (Trifolium pratense) Breeding.</title>
        <authorList>
            <person name="Istvanek J."/>
            <person name="Dluhosova J."/>
            <person name="Dluhos P."/>
            <person name="Patkova L."/>
            <person name="Nedelnik J."/>
            <person name="Repkova J."/>
        </authorList>
    </citation>
    <scope>NUCLEOTIDE SEQUENCE [LARGE SCALE GENOMIC DNA]</scope>
    <source>
        <strain evidence="3">cv. Tatra</strain>
        <tissue evidence="2">Young leaves</tissue>
    </source>
</reference>